<dbReference type="EMBL" id="AFPZ01000067">
    <property type="protein sequence ID" value="EGQ25711.1"/>
    <property type="molecule type" value="Genomic_DNA"/>
</dbReference>
<comment type="caution">
    <text evidence="1">The sequence shown here is derived from an EMBL/GenBank/DDBJ whole genome shotgun (WGS) entry which is preliminary data.</text>
</comment>
<accession>F9DTF3</accession>
<dbReference type="Proteomes" id="UP000005316">
    <property type="component" value="Unassembled WGS sequence"/>
</dbReference>
<keyword evidence="1" id="KW-0418">Kinase</keyword>
<dbReference type="EC" id="2.7.4.6" evidence="1"/>
<protein>
    <submittedName>
        <fullName evidence="1">Nucleoside diphosphate kinase</fullName>
        <ecNumber evidence="1">2.7.4.6</ecNumber>
    </submittedName>
</protein>
<evidence type="ECO:0000313" key="2">
    <source>
        <dbReference type="Proteomes" id="UP000005316"/>
    </source>
</evidence>
<name>F9DTF3_9BACL</name>
<reference evidence="1 2" key="1">
    <citation type="submission" date="2011-04" db="EMBL/GenBank/DDBJ databases">
        <authorList>
            <person name="Muzny D."/>
            <person name="Qin X."/>
            <person name="Deng J."/>
            <person name="Jiang H."/>
            <person name="Liu Y."/>
            <person name="Qu J."/>
            <person name="Song X.-Z."/>
            <person name="Zhang L."/>
            <person name="Thornton R."/>
            <person name="Coyle M."/>
            <person name="Francisco L."/>
            <person name="Jackson L."/>
            <person name="Javaid M."/>
            <person name="Korchina V."/>
            <person name="Kovar C."/>
            <person name="Mata R."/>
            <person name="Mathew T."/>
            <person name="Ngo R."/>
            <person name="Nguyen L."/>
            <person name="Nguyen N."/>
            <person name="Okwuonu G."/>
            <person name="Ongeri F."/>
            <person name="Pham C."/>
            <person name="Simmons D."/>
            <person name="Wilczek-Boney K."/>
            <person name="Hale W."/>
            <person name="Jakkamsetti A."/>
            <person name="Pham P."/>
            <person name="Ruth R."/>
            <person name="San Lucas F."/>
            <person name="Warren J."/>
            <person name="Zhang J."/>
            <person name="Zhao Z."/>
            <person name="Zhou C."/>
            <person name="Zhu D."/>
            <person name="Lee S."/>
            <person name="Bess C."/>
            <person name="Blankenburg K."/>
            <person name="Forbes L."/>
            <person name="Fu Q."/>
            <person name="Gubbala S."/>
            <person name="Hirani K."/>
            <person name="Jayaseelan J.C."/>
            <person name="Lara F."/>
            <person name="Munidasa M."/>
            <person name="Palculict T."/>
            <person name="Patil S."/>
            <person name="Pu L.-L."/>
            <person name="Saada N."/>
            <person name="Tang L."/>
            <person name="Weissenberger G."/>
            <person name="Zhu Y."/>
            <person name="Hemphill L."/>
            <person name="Shang Y."/>
            <person name="Youmans B."/>
            <person name="Ayvaz T."/>
            <person name="Ross M."/>
            <person name="Santibanez J."/>
            <person name="Aqrawi P."/>
            <person name="Gross S."/>
            <person name="Joshi V."/>
            <person name="Fowler G."/>
            <person name="Nazareth L."/>
            <person name="Reid J."/>
            <person name="Worley K."/>
            <person name="Petrosino J."/>
            <person name="Highlander S."/>
            <person name="Gibbs R."/>
        </authorList>
    </citation>
    <scope>NUCLEOTIDE SEQUENCE [LARGE SCALE GENOMIC DNA]</scope>
    <source>
        <strain evidence="1 2">2681</strain>
    </source>
</reference>
<keyword evidence="1" id="KW-0808">Transferase</keyword>
<dbReference type="AlphaFoldDB" id="F9DTF3"/>
<proteinExistence type="predicted"/>
<evidence type="ECO:0000313" key="1">
    <source>
        <dbReference type="EMBL" id="EGQ25711.1"/>
    </source>
</evidence>
<gene>
    <name evidence="1" type="primary">ndk2</name>
    <name evidence="1" type="ORF">HMPREF9372_2084</name>
</gene>
<sequence length="40" mass="4451">MNIVTRSCIRYITSTLSEVKASGVRKDPLGFVVGFFNKSE</sequence>
<organism evidence="1 2">
    <name type="scientific">Sporosarcina newyorkensis 2681</name>
    <dbReference type="NCBI Taxonomy" id="1027292"/>
    <lineage>
        <taxon>Bacteria</taxon>
        <taxon>Bacillati</taxon>
        <taxon>Bacillota</taxon>
        <taxon>Bacilli</taxon>
        <taxon>Bacillales</taxon>
        <taxon>Caryophanaceae</taxon>
        <taxon>Sporosarcina</taxon>
    </lineage>
</organism>
<dbReference type="HOGENOM" id="CLU_3296751_0_0_9"/>
<dbReference type="GO" id="GO:0004550">
    <property type="term" value="F:nucleoside diphosphate kinase activity"/>
    <property type="evidence" value="ECO:0007669"/>
    <property type="project" value="UniProtKB-EC"/>
</dbReference>